<sequence length="181" mass="20739">MLGDCTICLDSLSDNVASLQCGHIYHFDCAKSWILQSGTCPVCRKKQRRRDLIKLVIDDEGTDWPQKLQEAKVDLKQVKSQLRKTKKELSTANENLSEVEKRCELLEESNKTLAKKLKDAKFRLRQVASDSDSVLETVLPQIQVDSLFHSCRSPKNSRKRKTVATSPESQSPRPKRRHFEN</sequence>
<dbReference type="Proteomes" id="UP000887576">
    <property type="component" value="Unplaced"/>
</dbReference>
<proteinExistence type="predicted"/>
<organism evidence="1 2">
    <name type="scientific">Panagrolaimus sp. JU765</name>
    <dbReference type="NCBI Taxonomy" id="591449"/>
    <lineage>
        <taxon>Eukaryota</taxon>
        <taxon>Metazoa</taxon>
        <taxon>Ecdysozoa</taxon>
        <taxon>Nematoda</taxon>
        <taxon>Chromadorea</taxon>
        <taxon>Rhabditida</taxon>
        <taxon>Tylenchina</taxon>
        <taxon>Panagrolaimomorpha</taxon>
        <taxon>Panagrolaimoidea</taxon>
        <taxon>Panagrolaimidae</taxon>
        <taxon>Panagrolaimus</taxon>
    </lineage>
</organism>
<name>A0AC34QX10_9BILA</name>
<dbReference type="WBParaSite" id="JU765_v2.g20081.t1">
    <property type="protein sequence ID" value="JU765_v2.g20081.t1"/>
    <property type="gene ID" value="JU765_v2.g20081"/>
</dbReference>
<evidence type="ECO:0000313" key="2">
    <source>
        <dbReference type="WBParaSite" id="JU765_v2.g20081.t1"/>
    </source>
</evidence>
<evidence type="ECO:0000313" key="1">
    <source>
        <dbReference type="Proteomes" id="UP000887576"/>
    </source>
</evidence>
<accession>A0AC34QX10</accession>
<reference evidence="2" key="1">
    <citation type="submission" date="2022-11" db="UniProtKB">
        <authorList>
            <consortium name="WormBaseParasite"/>
        </authorList>
    </citation>
    <scope>IDENTIFICATION</scope>
</reference>
<protein>
    <submittedName>
        <fullName evidence="2">RING-type domain-containing protein</fullName>
    </submittedName>
</protein>